<organism evidence="11 12">
    <name type="scientific">Undibacterium terreum</name>
    <dbReference type="NCBI Taxonomy" id="1224302"/>
    <lineage>
        <taxon>Bacteria</taxon>
        <taxon>Pseudomonadati</taxon>
        <taxon>Pseudomonadota</taxon>
        <taxon>Betaproteobacteria</taxon>
        <taxon>Burkholderiales</taxon>
        <taxon>Oxalobacteraceae</taxon>
        <taxon>Undibacterium</taxon>
    </lineage>
</organism>
<evidence type="ECO:0000256" key="2">
    <source>
        <dbReference type="ARBA" id="ARBA00007055"/>
    </source>
</evidence>
<dbReference type="GO" id="GO:0015774">
    <property type="term" value="P:polysaccharide transport"/>
    <property type="evidence" value="ECO:0007669"/>
    <property type="project" value="TreeGrafter"/>
</dbReference>
<gene>
    <name evidence="11" type="primary">lamB</name>
    <name evidence="11" type="ORF">GCM10011396_48800</name>
</gene>
<evidence type="ECO:0000256" key="10">
    <source>
        <dbReference type="SAM" id="SignalP"/>
    </source>
</evidence>
<keyword evidence="7" id="KW-0626">Porin</keyword>
<dbReference type="InterPro" id="IPR036998">
    <property type="entry name" value="Porin_LamB_sf"/>
</dbReference>
<evidence type="ECO:0000256" key="8">
    <source>
        <dbReference type="ARBA" id="ARBA00023136"/>
    </source>
</evidence>
<sequence>MNRIILKALPAAITLALACGSAYAGDEEGFHGYLRAGAGSSSTHGPQSCFGLGGNTMKYRLGNECDSYFEGGYTKEIAKVDGVSYLATVWADAYSPNSDFGGSKLELAKAYVEARGLDFLNGGTAWIGKRYYFRPDIHMLDLQYINFNGTGGGIDQYKLGPGKLGYAFFKDNDATSTDPVTKVVSTTAATRQNFIYQDVPVNAGGSMDFAASVITAQGNDTIAGKKHNGWQLSVFHKQDKVFGGANTFGIQYGVGPGTGIGVGNDRIGASGSTLLGSDVTRLRIFDDVWVQPTENFGMEFVALVQRDKSDAGGSSTWTSIGARPVYALTKNFKLQMELGTDRVTSATGGPAQRLTKITFAPTISAGPGLWSRPELRAYVTYGKWNDAATAAVNASNNSGPVYNNNTSGASYGIQLETWF</sequence>
<comment type="caution">
    <text evidence="11">The sequence shown here is derived from an EMBL/GenBank/DDBJ whole genome shotgun (WGS) entry which is preliminary data.</text>
</comment>
<proteinExistence type="inferred from homology"/>
<keyword evidence="4" id="KW-1134">Transmembrane beta strand</keyword>
<evidence type="ECO:0000256" key="4">
    <source>
        <dbReference type="ARBA" id="ARBA00022452"/>
    </source>
</evidence>
<feature type="chain" id="PRO_5037318730" evidence="10">
    <location>
        <begin position="25"/>
        <end position="419"/>
    </location>
</feature>
<dbReference type="SUPFAM" id="SSF56935">
    <property type="entry name" value="Porins"/>
    <property type="match status" value="1"/>
</dbReference>
<accession>A0A916UYZ2</accession>
<keyword evidence="3" id="KW-0813">Transport</keyword>
<comment type="similarity">
    <text evidence="2">Belongs to the porin LamB (TC 1.B.3) family.</text>
</comment>
<keyword evidence="6" id="KW-0406">Ion transport</keyword>
<dbReference type="AlphaFoldDB" id="A0A916UYZ2"/>
<dbReference type="Proteomes" id="UP000637423">
    <property type="component" value="Unassembled WGS sequence"/>
</dbReference>
<evidence type="ECO:0000256" key="7">
    <source>
        <dbReference type="ARBA" id="ARBA00023114"/>
    </source>
</evidence>
<keyword evidence="5" id="KW-0812">Transmembrane</keyword>
<protein>
    <submittedName>
        <fullName evidence="11">Maltoporin</fullName>
    </submittedName>
</protein>
<keyword evidence="12" id="KW-1185">Reference proteome</keyword>
<dbReference type="PROSITE" id="PS51257">
    <property type="entry name" value="PROKAR_LIPOPROTEIN"/>
    <property type="match status" value="1"/>
</dbReference>
<dbReference type="EMBL" id="BMED01000006">
    <property type="protein sequence ID" value="GGC95644.1"/>
    <property type="molecule type" value="Genomic_DNA"/>
</dbReference>
<dbReference type="PANTHER" id="PTHR38762:SF1">
    <property type="entry name" value="CRYPTIC OUTER MEMBRANE PORIN BGLH-RELATED"/>
    <property type="match status" value="1"/>
</dbReference>
<keyword evidence="8" id="KW-0472">Membrane</keyword>
<comment type="subcellular location">
    <subcellularLocation>
        <location evidence="1">Cell outer membrane</location>
        <topology evidence="1">Multi-pass membrane protein</topology>
    </subcellularLocation>
</comment>
<dbReference type="RefSeq" id="WP_188568750.1">
    <property type="nucleotide sequence ID" value="NZ_BMED01000006.1"/>
</dbReference>
<evidence type="ECO:0000256" key="9">
    <source>
        <dbReference type="ARBA" id="ARBA00023237"/>
    </source>
</evidence>
<reference evidence="11" key="2">
    <citation type="submission" date="2020-09" db="EMBL/GenBank/DDBJ databases">
        <authorList>
            <person name="Sun Q."/>
            <person name="Zhou Y."/>
        </authorList>
    </citation>
    <scope>NUCLEOTIDE SEQUENCE</scope>
    <source>
        <strain evidence="11">CGMCC 1.10998</strain>
    </source>
</reference>
<dbReference type="InterPro" id="IPR050286">
    <property type="entry name" value="G_neg_Bact_CarbUptk_Porin"/>
</dbReference>
<feature type="signal peptide" evidence="10">
    <location>
        <begin position="1"/>
        <end position="24"/>
    </location>
</feature>
<dbReference type="GO" id="GO:0015144">
    <property type="term" value="F:carbohydrate transmembrane transporter activity"/>
    <property type="evidence" value="ECO:0007669"/>
    <property type="project" value="TreeGrafter"/>
</dbReference>
<evidence type="ECO:0000313" key="11">
    <source>
        <dbReference type="EMBL" id="GGC95644.1"/>
    </source>
</evidence>
<evidence type="ECO:0000256" key="5">
    <source>
        <dbReference type="ARBA" id="ARBA00022692"/>
    </source>
</evidence>
<dbReference type="GO" id="GO:0006811">
    <property type="term" value="P:monoatomic ion transport"/>
    <property type="evidence" value="ECO:0007669"/>
    <property type="project" value="UniProtKB-KW"/>
</dbReference>
<dbReference type="GO" id="GO:0015288">
    <property type="term" value="F:porin activity"/>
    <property type="evidence" value="ECO:0007669"/>
    <property type="project" value="UniProtKB-KW"/>
</dbReference>
<evidence type="ECO:0000256" key="1">
    <source>
        <dbReference type="ARBA" id="ARBA00004571"/>
    </source>
</evidence>
<dbReference type="Gene3D" id="2.40.170.10">
    <property type="entry name" value="Porin, LamB type"/>
    <property type="match status" value="1"/>
</dbReference>
<dbReference type="Pfam" id="PF02264">
    <property type="entry name" value="LamB"/>
    <property type="match status" value="1"/>
</dbReference>
<dbReference type="InterPro" id="IPR003192">
    <property type="entry name" value="Porin_LamB"/>
</dbReference>
<dbReference type="GO" id="GO:0046930">
    <property type="term" value="C:pore complex"/>
    <property type="evidence" value="ECO:0007669"/>
    <property type="project" value="UniProtKB-KW"/>
</dbReference>
<keyword evidence="9" id="KW-0998">Cell outer membrane</keyword>
<evidence type="ECO:0000256" key="3">
    <source>
        <dbReference type="ARBA" id="ARBA00022448"/>
    </source>
</evidence>
<evidence type="ECO:0000313" key="12">
    <source>
        <dbReference type="Proteomes" id="UP000637423"/>
    </source>
</evidence>
<reference evidence="11" key="1">
    <citation type="journal article" date="2014" name="Int. J. Syst. Evol. Microbiol.">
        <title>Complete genome sequence of Corynebacterium casei LMG S-19264T (=DSM 44701T), isolated from a smear-ripened cheese.</title>
        <authorList>
            <consortium name="US DOE Joint Genome Institute (JGI-PGF)"/>
            <person name="Walter F."/>
            <person name="Albersmeier A."/>
            <person name="Kalinowski J."/>
            <person name="Ruckert C."/>
        </authorList>
    </citation>
    <scope>NUCLEOTIDE SEQUENCE</scope>
    <source>
        <strain evidence="11">CGMCC 1.10998</strain>
    </source>
</reference>
<dbReference type="GO" id="GO:0009279">
    <property type="term" value="C:cell outer membrane"/>
    <property type="evidence" value="ECO:0007669"/>
    <property type="project" value="UniProtKB-SubCell"/>
</dbReference>
<name>A0A916UYZ2_9BURK</name>
<keyword evidence="10" id="KW-0732">Signal</keyword>
<evidence type="ECO:0000256" key="6">
    <source>
        <dbReference type="ARBA" id="ARBA00023065"/>
    </source>
</evidence>
<dbReference type="PANTHER" id="PTHR38762">
    <property type="entry name" value="CRYPTIC OUTER MEMBRANE PORIN BGLH-RELATED"/>
    <property type="match status" value="1"/>
</dbReference>